<dbReference type="OrthoDB" id="9934699at2"/>
<keyword evidence="1" id="KW-0472">Membrane</keyword>
<sequence>MSTTRNDAARKPWTMWLEITLIIAVLAVLRFTATAVDGVPGLLLGFLGAALLIALYWRCGVWAERVARQKNIYHPQYFVLGPLGLVMALCAKDKSAR</sequence>
<name>A0A4V2XSC8_9ACTN</name>
<dbReference type="Proteomes" id="UP000295075">
    <property type="component" value="Unassembled WGS sequence"/>
</dbReference>
<feature type="transmembrane region" description="Helical" evidence="1">
    <location>
        <begin position="39"/>
        <end position="59"/>
    </location>
</feature>
<evidence type="ECO:0000313" key="2">
    <source>
        <dbReference type="EMBL" id="TDC33285.1"/>
    </source>
</evidence>
<protein>
    <submittedName>
        <fullName evidence="2">Uncharacterized protein</fullName>
    </submittedName>
</protein>
<keyword evidence="1" id="KW-0812">Transmembrane</keyword>
<dbReference type="RefSeq" id="WP_132403337.1">
    <property type="nucleotide sequence ID" value="NZ_SMKA01000015.1"/>
</dbReference>
<reference evidence="2 3" key="1">
    <citation type="submission" date="2019-03" db="EMBL/GenBank/DDBJ databases">
        <title>Draft genome sequences of novel Actinobacteria.</title>
        <authorList>
            <person name="Sahin N."/>
            <person name="Ay H."/>
            <person name="Saygin H."/>
        </authorList>
    </citation>
    <scope>NUCLEOTIDE SEQUENCE [LARGE SCALE GENOMIC DNA]</scope>
    <source>
        <strain evidence="2 3">JCM 30547</strain>
    </source>
</reference>
<keyword evidence="3" id="KW-1185">Reference proteome</keyword>
<keyword evidence="1" id="KW-1133">Transmembrane helix</keyword>
<feature type="transmembrane region" description="Helical" evidence="1">
    <location>
        <begin position="12"/>
        <end position="33"/>
    </location>
</feature>
<comment type="caution">
    <text evidence="2">The sequence shown here is derived from an EMBL/GenBank/DDBJ whole genome shotgun (WGS) entry which is preliminary data.</text>
</comment>
<organism evidence="2 3">
    <name type="scientific">Kribbella albertanoniae</name>
    <dbReference type="NCBI Taxonomy" id="1266829"/>
    <lineage>
        <taxon>Bacteria</taxon>
        <taxon>Bacillati</taxon>
        <taxon>Actinomycetota</taxon>
        <taxon>Actinomycetes</taxon>
        <taxon>Propionibacteriales</taxon>
        <taxon>Kribbellaceae</taxon>
        <taxon>Kribbella</taxon>
    </lineage>
</organism>
<gene>
    <name evidence="2" type="ORF">E1261_06390</name>
</gene>
<accession>A0A4V2XSC8</accession>
<proteinExistence type="predicted"/>
<evidence type="ECO:0000313" key="3">
    <source>
        <dbReference type="Proteomes" id="UP000295075"/>
    </source>
</evidence>
<evidence type="ECO:0000256" key="1">
    <source>
        <dbReference type="SAM" id="Phobius"/>
    </source>
</evidence>
<dbReference type="EMBL" id="SMKA01000015">
    <property type="protein sequence ID" value="TDC33285.1"/>
    <property type="molecule type" value="Genomic_DNA"/>
</dbReference>
<dbReference type="AlphaFoldDB" id="A0A4V2XSC8"/>